<keyword evidence="2" id="KW-1185">Reference proteome</keyword>
<evidence type="ECO:0000313" key="2">
    <source>
        <dbReference type="Proteomes" id="UP000199392"/>
    </source>
</evidence>
<name>A0A1I6VH16_9RHOB</name>
<proteinExistence type="predicted"/>
<dbReference type="STRING" id="311180.SAMN04488050_11176"/>
<dbReference type="AlphaFoldDB" id="A0A1I6VH16"/>
<accession>A0A1I6VH16</accession>
<dbReference type="Proteomes" id="UP000199392">
    <property type="component" value="Unassembled WGS sequence"/>
</dbReference>
<gene>
    <name evidence="1" type="ORF">SAMN04488050_11176</name>
</gene>
<reference evidence="2" key="1">
    <citation type="submission" date="2016-10" db="EMBL/GenBank/DDBJ databases">
        <authorList>
            <person name="Varghese N."/>
            <person name="Submissions S."/>
        </authorList>
    </citation>
    <scope>NUCLEOTIDE SEQUENCE [LARGE SCALE GENOMIC DNA]</scope>
    <source>
        <strain evidence="2">DSM 26894</strain>
    </source>
</reference>
<dbReference type="RefSeq" id="WP_092428151.1">
    <property type="nucleotide sequence ID" value="NZ_FNCL01000011.1"/>
</dbReference>
<sequence>MPQLDDSRDGGARLADLAAFIAAHAARAKVPLAPTRAAEIAAAALPHLDRLETLRASLDVEAAPDFIGALLDMGETHGDQE</sequence>
<dbReference type="EMBL" id="FOZW01000011">
    <property type="protein sequence ID" value="SFT13018.1"/>
    <property type="molecule type" value="Genomic_DNA"/>
</dbReference>
<evidence type="ECO:0000313" key="1">
    <source>
        <dbReference type="EMBL" id="SFT13018.1"/>
    </source>
</evidence>
<organism evidence="1 2">
    <name type="scientific">Alloyangia pacifica</name>
    <dbReference type="NCBI Taxonomy" id="311180"/>
    <lineage>
        <taxon>Bacteria</taxon>
        <taxon>Pseudomonadati</taxon>
        <taxon>Pseudomonadota</taxon>
        <taxon>Alphaproteobacteria</taxon>
        <taxon>Rhodobacterales</taxon>
        <taxon>Roseobacteraceae</taxon>
        <taxon>Alloyangia</taxon>
    </lineage>
</organism>
<protein>
    <submittedName>
        <fullName evidence="1">Uncharacterized protein</fullName>
    </submittedName>
</protein>